<evidence type="ECO:0000256" key="1">
    <source>
        <dbReference type="SAM" id="MobiDB-lite"/>
    </source>
</evidence>
<feature type="compositionally biased region" description="Basic and acidic residues" evidence="1">
    <location>
        <begin position="9"/>
        <end position="39"/>
    </location>
</feature>
<accession>A0A0A9AEV7</accession>
<evidence type="ECO:0000313" key="2">
    <source>
        <dbReference type="EMBL" id="JAD50194.1"/>
    </source>
</evidence>
<name>A0A0A9AEV7_ARUDO</name>
<feature type="region of interest" description="Disordered" evidence="1">
    <location>
        <begin position="1"/>
        <end position="39"/>
    </location>
</feature>
<protein>
    <submittedName>
        <fullName evidence="2">Uncharacterized protein</fullName>
    </submittedName>
</protein>
<sequence>MPRGLQKLRFSEHGRSYESSEWKPSDDVSTEENRRLELI</sequence>
<dbReference type="AlphaFoldDB" id="A0A0A9AEV7"/>
<dbReference type="EMBL" id="GBRH01247701">
    <property type="protein sequence ID" value="JAD50194.1"/>
    <property type="molecule type" value="Transcribed_RNA"/>
</dbReference>
<organism evidence="2">
    <name type="scientific">Arundo donax</name>
    <name type="common">Giant reed</name>
    <name type="synonym">Donax arundinaceus</name>
    <dbReference type="NCBI Taxonomy" id="35708"/>
    <lineage>
        <taxon>Eukaryota</taxon>
        <taxon>Viridiplantae</taxon>
        <taxon>Streptophyta</taxon>
        <taxon>Embryophyta</taxon>
        <taxon>Tracheophyta</taxon>
        <taxon>Spermatophyta</taxon>
        <taxon>Magnoliopsida</taxon>
        <taxon>Liliopsida</taxon>
        <taxon>Poales</taxon>
        <taxon>Poaceae</taxon>
        <taxon>PACMAD clade</taxon>
        <taxon>Arundinoideae</taxon>
        <taxon>Arundineae</taxon>
        <taxon>Arundo</taxon>
    </lineage>
</organism>
<reference evidence="2" key="2">
    <citation type="journal article" date="2015" name="Data Brief">
        <title>Shoot transcriptome of the giant reed, Arundo donax.</title>
        <authorList>
            <person name="Barrero R.A."/>
            <person name="Guerrero F.D."/>
            <person name="Moolhuijzen P."/>
            <person name="Goolsby J.A."/>
            <person name="Tidwell J."/>
            <person name="Bellgard S.E."/>
            <person name="Bellgard M.I."/>
        </authorList>
    </citation>
    <scope>NUCLEOTIDE SEQUENCE</scope>
    <source>
        <tissue evidence="2">Shoot tissue taken approximately 20 cm above the soil surface</tissue>
    </source>
</reference>
<proteinExistence type="predicted"/>
<reference evidence="2" key="1">
    <citation type="submission" date="2014-09" db="EMBL/GenBank/DDBJ databases">
        <authorList>
            <person name="Magalhaes I.L.F."/>
            <person name="Oliveira U."/>
            <person name="Santos F.R."/>
            <person name="Vidigal T.H.D.A."/>
            <person name="Brescovit A.D."/>
            <person name="Santos A.J."/>
        </authorList>
    </citation>
    <scope>NUCLEOTIDE SEQUENCE</scope>
    <source>
        <tissue evidence="2">Shoot tissue taken approximately 20 cm above the soil surface</tissue>
    </source>
</reference>